<dbReference type="InterPro" id="IPR052910">
    <property type="entry name" value="ABC-Purine-Binding"/>
</dbReference>
<gene>
    <name evidence="4" type="ORF">SMD27_20175</name>
</gene>
<feature type="chain" id="PRO_5047337654" evidence="2">
    <location>
        <begin position="30"/>
        <end position="362"/>
    </location>
</feature>
<dbReference type="PANTHER" id="PTHR43208:SF1">
    <property type="entry name" value="ABC TRANSPORTER SUBSTRATE-BINDING PROTEIN"/>
    <property type="match status" value="1"/>
</dbReference>
<evidence type="ECO:0000256" key="1">
    <source>
        <dbReference type="ARBA" id="ARBA00022729"/>
    </source>
</evidence>
<evidence type="ECO:0000256" key="2">
    <source>
        <dbReference type="SAM" id="SignalP"/>
    </source>
</evidence>
<dbReference type="CDD" id="cd19963">
    <property type="entry name" value="PBP1_BMP-like"/>
    <property type="match status" value="1"/>
</dbReference>
<evidence type="ECO:0000259" key="3">
    <source>
        <dbReference type="Pfam" id="PF02608"/>
    </source>
</evidence>
<accession>A0ABU5EGN2</accession>
<dbReference type="InterPro" id="IPR003760">
    <property type="entry name" value="PnrA-like"/>
</dbReference>
<dbReference type="Gene3D" id="3.40.50.2300">
    <property type="match status" value="2"/>
</dbReference>
<feature type="domain" description="ABC transporter substrate-binding protein PnrA-like" evidence="3">
    <location>
        <begin position="34"/>
        <end position="329"/>
    </location>
</feature>
<name>A0ABU5EGN2_9PROT</name>
<dbReference type="PANTHER" id="PTHR43208">
    <property type="entry name" value="ABC TRANSPORTER SUBSTRATE-BINDING PROTEIN"/>
    <property type="match status" value="1"/>
</dbReference>
<dbReference type="EMBL" id="JAXCLW010000008">
    <property type="protein sequence ID" value="MDY0885169.1"/>
    <property type="molecule type" value="Genomic_DNA"/>
</dbReference>
<dbReference type="Proteomes" id="UP001279642">
    <property type="component" value="Unassembled WGS sequence"/>
</dbReference>
<dbReference type="Pfam" id="PF02608">
    <property type="entry name" value="Bmp"/>
    <property type="match status" value="1"/>
</dbReference>
<proteinExistence type="predicted"/>
<comment type="caution">
    <text evidence="4">The sequence shown here is derived from an EMBL/GenBank/DDBJ whole genome shotgun (WGS) entry which is preliminary data.</text>
</comment>
<organism evidence="4 5">
    <name type="scientific">Dongia soli</name>
    <dbReference type="NCBI Taxonomy" id="600628"/>
    <lineage>
        <taxon>Bacteria</taxon>
        <taxon>Pseudomonadati</taxon>
        <taxon>Pseudomonadota</taxon>
        <taxon>Alphaproteobacteria</taxon>
        <taxon>Rhodospirillales</taxon>
        <taxon>Dongiaceae</taxon>
        <taxon>Dongia</taxon>
    </lineage>
</organism>
<keyword evidence="1 2" id="KW-0732">Signal</keyword>
<protein>
    <submittedName>
        <fullName evidence="4">BMP family ABC transporter substrate-binding protein</fullName>
    </submittedName>
</protein>
<dbReference type="PROSITE" id="PS51318">
    <property type="entry name" value="TAT"/>
    <property type="match status" value="1"/>
</dbReference>
<evidence type="ECO:0000313" key="4">
    <source>
        <dbReference type="EMBL" id="MDY0885169.1"/>
    </source>
</evidence>
<sequence length="362" mass="39155">MMERRTFNKLLGASLTTLAAPAIIRPALAADPLKVGFIYVGPVEDFGWTHQHDLARKDLEAELGDKIKTTYVESVKEGADAERVIAELANKGHGLIYTTSFGFMNPTLKVAKRFPKVKFEHATGYKRAENVATYNIRFYEGRYIQGVIAGKMSKSGIVGYIGSVPIPEVIMGMNGFILGMHSVNPKGRIKAVFINSWYDPGKEADAAKALIDQGADLMAQHTDSTAPLQVAEQRGIQGFGQATDMIKAAPKAQLTSSTDHWLPYYIERTKAVIDGTWKSQDTWGGLASGMLKMAPYTNMPDDVAALAKQTEADIASGKIVIFKGPIKDQSGAVKVAEGSTLDDASIAGMNWLAEGVEGNLPK</sequence>
<keyword evidence="5" id="KW-1185">Reference proteome</keyword>
<dbReference type="InterPro" id="IPR006311">
    <property type="entry name" value="TAT_signal"/>
</dbReference>
<reference evidence="4 5" key="1">
    <citation type="journal article" date="2016" name="Antonie Van Leeuwenhoek">
        <title>Dongia soli sp. nov., isolated from soil from Dokdo, Korea.</title>
        <authorList>
            <person name="Kim D.U."/>
            <person name="Lee H."/>
            <person name="Kim H."/>
            <person name="Kim S.G."/>
            <person name="Ka J.O."/>
        </authorList>
    </citation>
    <scope>NUCLEOTIDE SEQUENCE [LARGE SCALE GENOMIC DNA]</scope>
    <source>
        <strain evidence="4 5">D78</strain>
    </source>
</reference>
<feature type="signal peptide" evidence="2">
    <location>
        <begin position="1"/>
        <end position="29"/>
    </location>
</feature>
<evidence type="ECO:0000313" key="5">
    <source>
        <dbReference type="Proteomes" id="UP001279642"/>
    </source>
</evidence>